<evidence type="ECO:0000313" key="3">
    <source>
        <dbReference type="Proteomes" id="UP001444661"/>
    </source>
</evidence>
<sequence>MYSFKVLDSSNRPFMNKATRRGRGAYIVNIAFGQTKTQPGHNHNGRCVLFFPHKVDADAGKNILRDAEFGGLKVRVQEIRFARNYHVPPKDAAGPAPVPDPAPAPTPAAPARSSKTSPVEPVATQSNGPGELTLDKIKLEPGLEDFPAHH</sequence>
<feature type="region of interest" description="Disordered" evidence="1">
    <location>
        <begin position="87"/>
        <end position="150"/>
    </location>
</feature>
<feature type="compositionally biased region" description="Polar residues" evidence="1">
    <location>
        <begin position="113"/>
        <end position="128"/>
    </location>
</feature>
<evidence type="ECO:0000256" key="1">
    <source>
        <dbReference type="SAM" id="MobiDB-lite"/>
    </source>
</evidence>
<accession>A0ABR1THI3</accession>
<keyword evidence="3" id="KW-1185">Reference proteome</keyword>
<evidence type="ECO:0000313" key="2">
    <source>
        <dbReference type="EMBL" id="KAK8045199.1"/>
    </source>
</evidence>
<protein>
    <submittedName>
        <fullName evidence="2">Uncharacterized protein</fullName>
    </submittedName>
</protein>
<feature type="compositionally biased region" description="Basic and acidic residues" evidence="1">
    <location>
        <begin position="133"/>
        <end position="150"/>
    </location>
</feature>
<feature type="compositionally biased region" description="Pro residues" evidence="1">
    <location>
        <begin position="96"/>
        <end position="108"/>
    </location>
</feature>
<name>A0ABR1THI3_9PEZI</name>
<gene>
    <name evidence="2" type="ORF">PG993_005223</name>
</gene>
<comment type="caution">
    <text evidence="2">The sequence shown here is derived from an EMBL/GenBank/DDBJ whole genome shotgun (WGS) entry which is preliminary data.</text>
</comment>
<proteinExistence type="predicted"/>
<reference evidence="2 3" key="1">
    <citation type="submission" date="2023-01" db="EMBL/GenBank/DDBJ databases">
        <title>Analysis of 21 Apiospora genomes using comparative genomics revels a genus with tremendous synthesis potential of carbohydrate active enzymes and secondary metabolites.</title>
        <authorList>
            <person name="Sorensen T."/>
        </authorList>
    </citation>
    <scope>NUCLEOTIDE SEQUENCE [LARGE SCALE GENOMIC DNA]</scope>
    <source>
        <strain evidence="2 3">CBS 33761</strain>
    </source>
</reference>
<dbReference type="EMBL" id="JAQQWK010000003">
    <property type="protein sequence ID" value="KAK8045199.1"/>
    <property type="molecule type" value="Genomic_DNA"/>
</dbReference>
<dbReference type="Proteomes" id="UP001444661">
    <property type="component" value="Unassembled WGS sequence"/>
</dbReference>
<organism evidence="2 3">
    <name type="scientific">Apiospora rasikravindrae</name>
    <dbReference type="NCBI Taxonomy" id="990691"/>
    <lineage>
        <taxon>Eukaryota</taxon>
        <taxon>Fungi</taxon>
        <taxon>Dikarya</taxon>
        <taxon>Ascomycota</taxon>
        <taxon>Pezizomycotina</taxon>
        <taxon>Sordariomycetes</taxon>
        <taxon>Xylariomycetidae</taxon>
        <taxon>Amphisphaeriales</taxon>
        <taxon>Apiosporaceae</taxon>
        <taxon>Apiospora</taxon>
    </lineage>
</organism>